<keyword evidence="5" id="KW-0175">Coiled coil</keyword>
<evidence type="ECO:0000256" key="2">
    <source>
        <dbReference type="ARBA" id="ARBA00022692"/>
    </source>
</evidence>
<evidence type="ECO:0000313" key="9">
    <source>
        <dbReference type="Proteomes" id="UP000092666"/>
    </source>
</evidence>
<reference evidence="8 9" key="1">
    <citation type="submission" date="2013-07" db="EMBL/GenBank/DDBJ databases">
        <title>The Genome Sequence of Cryptococcus heveanensis BCC8398.</title>
        <authorList>
            <consortium name="The Broad Institute Genome Sequencing Platform"/>
            <person name="Cuomo C."/>
            <person name="Litvintseva A."/>
            <person name="Chen Y."/>
            <person name="Heitman J."/>
            <person name="Sun S."/>
            <person name="Springer D."/>
            <person name="Dromer F."/>
            <person name="Young S.K."/>
            <person name="Zeng Q."/>
            <person name="Gargeya S."/>
            <person name="Fitzgerald M."/>
            <person name="Abouelleil A."/>
            <person name="Alvarado L."/>
            <person name="Berlin A.M."/>
            <person name="Chapman S.B."/>
            <person name="Dewar J."/>
            <person name="Goldberg J."/>
            <person name="Griggs A."/>
            <person name="Gujja S."/>
            <person name="Hansen M."/>
            <person name="Howarth C."/>
            <person name="Imamovic A."/>
            <person name="Larimer J."/>
            <person name="McCowan C."/>
            <person name="Murphy C."/>
            <person name="Pearson M."/>
            <person name="Priest M."/>
            <person name="Roberts A."/>
            <person name="Saif S."/>
            <person name="Shea T."/>
            <person name="Sykes S."/>
            <person name="Wortman J."/>
            <person name="Nusbaum C."/>
            <person name="Birren B."/>
        </authorList>
    </citation>
    <scope>NUCLEOTIDE SEQUENCE [LARGE SCALE GENOMIC DNA]</scope>
    <source>
        <strain evidence="8 9">BCC8398</strain>
    </source>
</reference>
<dbReference type="InterPro" id="IPR012919">
    <property type="entry name" value="SUN_dom"/>
</dbReference>
<feature type="compositionally biased region" description="Low complexity" evidence="6">
    <location>
        <begin position="89"/>
        <end position="102"/>
    </location>
</feature>
<evidence type="ECO:0000256" key="5">
    <source>
        <dbReference type="SAM" id="Coils"/>
    </source>
</evidence>
<dbReference type="AlphaFoldDB" id="A0A1B9H072"/>
<sequence>MPPRKGTVPPSPARSRRGASTVRGGEDDGDNDSITSTSFKVPASRSKANTSATLGLVDTSVNVAAAFHAARNGHGHLMPLASVDHSFASSTSSRKPPSKTQSARGGSVRAQSPAESLASAARALSPVRYFLKSQEDENGDFDTSGGGYPSFSSLGNGSGSFEQLGEISYDYQQEERFVQEAQAKAAKTRGSRVSDPKKRRGKALAEDLPYRPAEDDEIYNSEDSGGEGEGIVKNGALEGRASTRGVRQEKGEGYLGMGLGIQPRQRRKTRKGDEGGMCDEGSEGEESEMRSQRAWTPALELPNGHRRSPTPVQLLRALSPRVDRRSPAPTFHPRKRRPSNIRTIVTNLLHGLVLGLRFAVDSVTNLLHSILLRPGHTIAGSGRGFLKRVKSDWWKWFGGLIALGLAVRILDAPWRSQGTYRIPDAPPASIEEVAARLSNLEHFTSELSQMLKELNQGESEHQTRSQALLGRMDDLENAVMVEKKRVESLRGQGDQGVRVLQQSFDSLKAELDGLTSRVGHSESAVTSAQDKLKSVDDLDREVDSLKFRVGQVEKQVSDALDDGRLRAALERILPDALPVKINPQGMIDVDPRFWTEMKKVMMERTETEALIKKALASLPASPLASKDKKNDKAEMEEGKIRAWAEDVFERQSSAKDWVTRESFQDVLNQELRALRAELSSIKEHRARERASSSKASPLPAASSVTIKSGKGEDLTSLFNDLIDAALLRYSKDTIARTDFALFTAGARVIPHLTSDTLVLSTASKLGRWVMGSKDVQGRPPATALHPDISVGSCWPFQGSEGSLGVMLTRRVRVGDVTIEHAPSDLALDTSTAPKSIQVMGVLDNEEDRSKLAQYWERRGDAEPTPDYLPLGTITYDPSSISHIQTFPVPSDIQELDIKVGVVVFKVESNYGGSFTCLYRVRVHGDAEESA</sequence>
<feature type="coiled-coil region" evidence="5">
    <location>
        <begin position="440"/>
        <end position="555"/>
    </location>
</feature>
<dbReference type="Proteomes" id="UP000092666">
    <property type="component" value="Unassembled WGS sequence"/>
</dbReference>
<evidence type="ECO:0000256" key="1">
    <source>
        <dbReference type="ARBA" id="ARBA00004370"/>
    </source>
</evidence>
<keyword evidence="2" id="KW-0812">Transmembrane</keyword>
<dbReference type="InterPro" id="IPR045119">
    <property type="entry name" value="SUN1-5"/>
</dbReference>
<feature type="compositionally biased region" description="Acidic residues" evidence="6">
    <location>
        <begin position="214"/>
        <end position="226"/>
    </location>
</feature>
<dbReference type="OrthoDB" id="342281at2759"/>
<keyword evidence="4" id="KW-0472">Membrane</keyword>
<organism evidence="8 9">
    <name type="scientific">Kwoniella heveanensis BCC8398</name>
    <dbReference type="NCBI Taxonomy" id="1296120"/>
    <lineage>
        <taxon>Eukaryota</taxon>
        <taxon>Fungi</taxon>
        <taxon>Dikarya</taxon>
        <taxon>Basidiomycota</taxon>
        <taxon>Agaricomycotina</taxon>
        <taxon>Tremellomycetes</taxon>
        <taxon>Tremellales</taxon>
        <taxon>Cryptococcaceae</taxon>
        <taxon>Kwoniella</taxon>
    </lineage>
</organism>
<feature type="region of interest" description="Disordered" evidence="6">
    <location>
        <begin position="180"/>
        <end position="311"/>
    </location>
</feature>
<dbReference type="Gene3D" id="2.60.120.260">
    <property type="entry name" value="Galactose-binding domain-like"/>
    <property type="match status" value="1"/>
</dbReference>
<evidence type="ECO:0000259" key="7">
    <source>
        <dbReference type="PROSITE" id="PS51469"/>
    </source>
</evidence>
<accession>A0A1B9H072</accession>
<evidence type="ECO:0000256" key="6">
    <source>
        <dbReference type="SAM" id="MobiDB-lite"/>
    </source>
</evidence>
<keyword evidence="3" id="KW-1133">Transmembrane helix</keyword>
<evidence type="ECO:0000313" key="8">
    <source>
        <dbReference type="EMBL" id="OCF36660.1"/>
    </source>
</evidence>
<reference evidence="9" key="2">
    <citation type="submission" date="2013-12" db="EMBL/GenBank/DDBJ databases">
        <title>Evolution of pathogenesis and genome organization in the Tremellales.</title>
        <authorList>
            <person name="Cuomo C."/>
            <person name="Litvintseva A."/>
            <person name="Heitman J."/>
            <person name="Chen Y."/>
            <person name="Sun S."/>
            <person name="Springer D."/>
            <person name="Dromer F."/>
            <person name="Young S."/>
            <person name="Zeng Q."/>
            <person name="Chapman S."/>
            <person name="Gujja S."/>
            <person name="Saif S."/>
            <person name="Birren B."/>
        </authorList>
    </citation>
    <scope>NUCLEOTIDE SEQUENCE [LARGE SCALE GENOMIC DNA]</scope>
    <source>
        <strain evidence="9">BCC8398</strain>
    </source>
</reference>
<feature type="domain" description="SUN" evidence="7">
    <location>
        <begin position="745"/>
        <end position="927"/>
    </location>
</feature>
<dbReference type="GO" id="GO:0043495">
    <property type="term" value="F:protein-membrane adaptor activity"/>
    <property type="evidence" value="ECO:0007669"/>
    <property type="project" value="TreeGrafter"/>
</dbReference>
<dbReference type="Pfam" id="PF07738">
    <property type="entry name" value="Sad1_UNC"/>
    <property type="match status" value="1"/>
</dbReference>
<evidence type="ECO:0000256" key="3">
    <source>
        <dbReference type="ARBA" id="ARBA00022989"/>
    </source>
</evidence>
<keyword evidence="9" id="KW-1185">Reference proteome</keyword>
<feature type="compositionally biased region" description="Acidic residues" evidence="6">
    <location>
        <begin position="276"/>
        <end position="286"/>
    </location>
</feature>
<comment type="subcellular location">
    <subcellularLocation>
        <location evidence="1">Membrane</location>
    </subcellularLocation>
</comment>
<dbReference type="PANTHER" id="PTHR12911">
    <property type="entry name" value="SAD1/UNC-84-LIKE PROTEIN-RELATED"/>
    <property type="match status" value="1"/>
</dbReference>
<evidence type="ECO:0000256" key="4">
    <source>
        <dbReference type="ARBA" id="ARBA00023136"/>
    </source>
</evidence>
<dbReference type="EMBL" id="KI669495">
    <property type="protein sequence ID" value="OCF36660.1"/>
    <property type="molecule type" value="Genomic_DNA"/>
</dbReference>
<dbReference type="Gene3D" id="1.10.287.1490">
    <property type="match status" value="1"/>
</dbReference>
<feature type="compositionally biased region" description="Basic and acidic residues" evidence="6">
    <location>
        <begin position="203"/>
        <end position="213"/>
    </location>
</feature>
<name>A0A1B9H072_9TREE</name>
<proteinExistence type="predicted"/>
<dbReference type="STRING" id="1296120.A0A1B9H072"/>
<protein>
    <recommendedName>
        <fullName evidence="7">SUN domain-containing protein</fullName>
    </recommendedName>
</protein>
<dbReference type="GO" id="GO:0034993">
    <property type="term" value="C:meiotic nuclear membrane microtubule tethering complex"/>
    <property type="evidence" value="ECO:0007669"/>
    <property type="project" value="TreeGrafter"/>
</dbReference>
<dbReference type="PANTHER" id="PTHR12911:SF8">
    <property type="entry name" value="KLAROID PROTEIN-RELATED"/>
    <property type="match status" value="1"/>
</dbReference>
<feature type="region of interest" description="Disordered" evidence="6">
    <location>
        <begin position="1"/>
        <end position="50"/>
    </location>
</feature>
<dbReference type="PROSITE" id="PS51469">
    <property type="entry name" value="SUN"/>
    <property type="match status" value="1"/>
</dbReference>
<gene>
    <name evidence="8" type="ORF">I316_01913</name>
</gene>
<feature type="region of interest" description="Disordered" evidence="6">
    <location>
        <begin position="87"/>
        <end position="114"/>
    </location>
</feature>